<proteinExistence type="inferred from homology"/>
<keyword evidence="5" id="KW-0963">Cytoplasm</keyword>
<dbReference type="RefSeq" id="WP_152265212.1">
    <property type="nucleotide sequence ID" value="NZ_VOKX01000106.1"/>
</dbReference>
<dbReference type="PANTHER" id="PTHR11579:SF0">
    <property type="entry name" value="PROTEIN-L-ISOASPARTATE(D-ASPARTATE) O-METHYLTRANSFERASE"/>
    <property type="match status" value="1"/>
</dbReference>
<keyword evidence="6 12" id="KW-0489">Methyltransferase</keyword>
<dbReference type="SUPFAM" id="SSF53335">
    <property type="entry name" value="S-adenosyl-L-methionine-dependent methyltransferases"/>
    <property type="match status" value="1"/>
</dbReference>
<keyword evidence="7 12" id="KW-0808">Transferase</keyword>
<evidence type="ECO:0000256" key="5">
    <source>
        <dbReference type="ARBA" id="ARBA00022490"/>
    </source>
</evidence>
<comment type="caution">
    <text evidence="12">The sequence shown here is derived from an EMBL/GenBank/DDBJ whole genome shotgun (WGS) entry which is preliminary data.</text>
</comment>
<dbReference type="Proteomes" id="UP000327000">
    <property type="component" value="Unassembled WGS sequence"/>
</dbReference>
<dbReference type="GO" id="GO:0004719">
    <property type="term" value="F:protein-L-isoaspartate (D-aspartate) O-methyltransferase activity"/>
    <property type="evidence" value="ECO:0007669"/>
    <property type="project" value="UniProtKB-EC"/>
</dbReference>
<comment type="similarity">
    <text evidence="2">Belongs to the methyltransferase superfamily. L-isoaspartyl/D-aspartyl protein methyltransferase family.</text>
</comment>
<dbReference type="PANTHER" id="PTHR11579">
    <property type="entry name" value="PROTEIN-L-ISOASPARTATE O-METHYLTRANSFERASE"/>
    <property type="match status" value="1"/>
</dbReference>
<evidence type="ECO:0000256" key="6">
    <source>
        <dbReference type="ARBA" id="ARBA00022603"/>
    </source>
</evidence>
<dbReference type="Gene3D" id="3.40.50.150">
    <property type="entry name" value="Vaccinia Virus protein VP39"/>
    <property type="match status" value="1"/>
</dbReference>
<dbReference type="Pfam" id="PF01135">
    <property type="entry name" value="PCMT"/>
    <property type="match status" value="1"/>
</dbReference>
<protein>
    <recommendedName>
        <fullName evidence="4">Protein-L-isoaspartate O-methyltransferase</fullName>
        <ecNumber evidence="3">2.1.1.77</ecNumber>
    </recommendedName>
    <alternativeName>
        <fullName evidence="11">L-isoaspartyl protein carboxyl methyltransferase</fullName>
    </alternativeName>
    <alternativeName>
        <fullName evidence="9">Protein L-isoaspartyl methyltransferase</fullName>
    </alternativeName>
    <alternativeName>
        <fullName evidence="10">Protein-beta-aspartate methyltransferase</fullName>
    </alternativeName>
</protein>
<dbReference type="InterPro" id="IPR000682">
    <property type="entry name" value="PCMT"/>
</dbReference>
<keyword evidence="8" id="KW-0949">S-adenosyl-L-methionine</keyword>
<reference evidence="12 13" key="1">
    <citation type="journal article" date="2019" name="Microb. Cell Fact.">
        <title>Exploring novel herbicidin analogues by transcriptional regulator overexpression and MS/MS molecular networking.</title>
        <authorList>
            <person name="Shi Y."/>
            <person name="Gu R."/>
            <person name="Li Y."/>
            <person name="Wang X."/>
            <person name="Ren W."/>
            <person name="Li X."/>
            <person name="Wang L."/>
            <person name="Xie Y."/>
            <person name="Hong B."/>
        </authorList>
    </citation>
    <scope>NUCLEOTIDE SEQUENCE [LARGE SCALE GENOMIC DNA]</scope>
    <source>
        <strain evidence="12 13">US-43</strain>
    </source>
</reference>
<accession>A0A5N5W366</accession>
<evidence type="ECO:0000256" key="4">
    <source>
        <dbReference type="ARBA" id="ARBA00013346"/>
    </source>
</evidence>
<keyword evidence="13" id="KW-1185">Reference proteome</keyword>
<evidence type="ECO:0000256" key="7">
    <source>
        <dbReference type="ARBA" id="ARBA00022679"/>
    </source>
</evidence>
<evidence type="ECO:0000256" key="3">
    <source>
        <dbReference type="ARBA" id="ARBA00011890"/>
    </source>
</evidence>
<gene>
    <name evidence="12" type="ORF">FRZ00_26410</name>
</gene>
<dbReference type="CDD" id="cd02440">
    <property type="entry name" value="AdoMet_MTases"/>
    <property type="match status" value="1"/>
</dbReference>
<evidence type="ECO:0000256" key="1">
    <source>
        <dbReference type="ARBA" id="ARBA00004496"/>
    </source>
</evidence>
<evidence type="ECO:0000256" key="9">
    <source>
        <dbReference type="ARBA" id="ARBA00030757"/>
    </source>
</evidence>
<dbReference type="OrthoDB" id="5143400at2"/>
<evidence type="ECO:0000313" key="12">
    <source>
        <dbReference type="EMBL" id="KAB7835755.1"/>
    </source>
</evidence>
<organism evidence="12 13">
    <name type="scientific">Streptomyces mobaraensis</name>
    <name type="common">Streptoverticillium mobaraense</name>
    <dbReference type="NCBI Taxonomy" id="35621"/>
    <lineage>
        <taxon>Bacteria</taxon>
        <taxon>Bacillati</taxon>
        <taxon>Actinomycetota</taxon>
        <taxon>Actinomycetes</taxon>
        <taxon>Kitasatosporales</taxon>
        <taxon>Streptomycetaceae</taxon>
        <taxon>Streptomyces</taxon>
    </lineage>
</organism>
<dbReference type="AlphaFoldDB" id="A0A5N5W366"/>
<evidence type="ECO:0000313" key="13">
    <source>
        <dbReference type="Proteomes" id="UP000327000"/>
    </source>
</evidence>
<dbReference type="EC" id="2.1.1.77" evidence="3"/>
<dbReference type="InterPro" id="IPR029063">
    <property type="entry name" value="SAM-dependent_MTases_sf"/>
</dbReference>
<evidence type="ECO:0000256" key="2">
    <source>
        <dbReference type="ARBA" id="ARBA00005369"/>
    </source>
</evidence>
<evidence type="ECO:0000256" key="11">
    <source>
        <dbReference type="ARBA" id="ARBA00031350"/>
    </source>
</evidence>
<evidence type="ECO:0000256" key="10">
    <source>
        <dbReference type="ARBA" id="ARBA00031323"/>
    </source>
</evidence>
<dbReference type="GO" id="GO:0005737">
    <property type="term" value="C:cytoplasm"/>
    <property type="evidence" value="ECO:0007669"/>
    <property type="project" value="UniProtKB-SubCell"/>
</dbReference>
<sequence>MSTPERLVQILTNKGSLPPASPWADAVAQVRRELFLPDTFEVNDRTFDRTTDPKRWAWAVYADLPLITQINEGRDLGDDAYQAPTSSSSMPTIMLQMLDLLDVRDGDSVFEAGAGTGYNAAWLCHRLGDDRVTTMDVDPDVAKQAEANLAKAGFAPRVLCGNAEEGAPDDAPHDRVLATFAVADIPYAWVEQTVEGGRIVAPWGGGIHHHSFAVLDVRDRQAVGRFAGYPAFMRTRTQLPQGGRVRDFYHHEDDSTPGRTTVNPRDISDDPDTLFWVDTAVRDAWHWLGEADDGSEEATSWWFSSDRTSWATVEYVPGQSEYEVEQYGPRRLWDEVEAAYLKWVDLGRPERDRAGLTVDRDGQHVWLDREDHVIRTVLPAMRIQS</sequence>
<comment type="subcellular location">
    <subcellularLocation>
        <location evidence="1">Cytoplasm</location>
    </subcellularLocation>
</comment>
<dbReference type="EMBL" id="VOKX01000106">
    <property type="protein sequence ID" value="KAB7835755.1"/>
    <property type="molecule type" value="Genomic_DNA"/>
</dbReference>
<evidence type="ECO:0000256" key="8">
    <source>
        <dbReference type="ARBA" id="ARBA00022691"/>
    </source>
</evidence>
<name>A0A5N5W366_STRMB</name>
<dbReference type="GO" id="GO:0032259">
    <property type="term" value="P:methylation"/>
    <property type="evidence" value="ECO:0007669"/>
    <property type="project" value="UniProtKB-KW"/>
</dbReference>